<sequence>MLIMQTFGYTKTIRVLLLVAFTVVGVSSYAVAGEVNVAVAANFLGTAKKISSAFEQKTGHKIILSAGSTGQLYAQIRNGAPYDFFFSADSKRTAKLEKDGFVANGARFIYALGGVALYSAEPEYVDGKGEILRTGNFNKLAIANPKTAPYGRAAIEILDKMGLYAQLSDKLVYGQSVAQAFQFVASKAVKLGFVALSQLKEAGTNLKGSYWAVNPSLYEPIKQEAALLRKGESNKTAMEFMEFTKSAEAKKIIKTFGYTLP</sequence>
<keyword evidence="1" id="KW-0500">Molybdenum</keyword>
<dbReference type="PANTHER" id="PTHR30632">
    <property type="entry name" value="MOLYBDATE-BINDING PERIPLASMIC PROTEIN"/>
    <property type="match status" value="1"/>
</dbReference>
<protein>
    <submittedName>
        <fullName evidence="4">Molybdenum ABC transporter, substrate-binding protein ModA</fullName>
    </submittedName>
</protein>
<evidence type="ECO:0000256" key="1">
    <source>
        <dbReference type="ARBA" id="ARBA00022505"/>
    </source>
</evidence>
<reference evidence="4" key="1">
    <citation type="submission" date="2018-06" db="EMBL/GenBank/DDBJ databases">
        <authorList>
            <person name="Zhirakovskaya E."/>
        </authorList>
    </citation>
    <scope>NUCLEOTIDE SEQUENCE</scope>
</reference>
<evidence type="ECO:0000256" key="3">
    <source>
        <dbReference type="ARBA" id="ARBA00022729"/>
    </source>
</evidence>
<dbReference type="Pfam" id="PF13531">
    <property type="entry name" value="SBP_bac_11"/>
    <property type="match status" value="1"/>
</dbReference>
<keyword evidence="3" id="KW-0732">Signal</keyword>
<accession>A0A3B1BNK5</accession>
<proteinExistence type="predicted"/>
<evidence type="ECO:0000313" key="4">
    <source>
        <dbReference type="EMBL" id="VAX17592.1"/>
    </source>
</evidence>
<organism evidence="4">
    <name type="scientific">hydrothermal vent metagenome</name>
    <dbReference type="NCBI Taxonomy" id="652676"/>
    <lineage>
        <taxon>unclassified sequences</taxon>
        <taxon>metagenomes</taxon>
        <taxon>ecological metagenomes</taxon>
    </lineage>
</organism>
<dbReference type="GO" id="GO:0030973">
    <property type="term" value="F:molybdate ion binding"/>
    <property type="evidence" value="ECO:0007669"/>
    <property type="project" value="InterPro"/>
</dbReference>
<gene>
    <name evidence="4" type="ORF">MNBD_NITROSPINAE01-89</name>
</gene>
<dbReference type="InterPro" id="IPR044084">
    <property type="entry name" value="AvModA-like_subst-bd"/>
</dbReference>
<dbReference type="AlphaFoldDB" id="A0A3B1BNK5"/>
<name>A0A3B1BNK5_9ZZZZ</name>
<dbReference type="CDD" id="cd13539">
    <property type="entry name" value="PBP2_AvModA"/>
    <property type="match status" value="1"/>
</dbReference>
<dbReference type="InterPro" id="IPR005950">
    <property type="entry name" value="ModA"/>
</dbReference>
<dbReference type="SUPFAM" id="SSF53850">
    <property type="entry name" value="Periplasmic binding protein-like II"/>
    <property type="match status" value="1"/>
</dbReference>
<dbReference type="Gene3D" id="3.40.190.10">
    <property type="entry name" value="Periplasmic binding protein-like II"/>
    <property type="match status" value="2"/>
</dbReference>
<dbReference type="EMBL" id="UOGC01000055">
    <property type="protein sequence ID" value="VAX17592.1"/>
    <property type="molecule type" value="Genomic_DNA"/>
</dbReference>
<dbReference type="PIRSF" id="PIRSF004846">
    <property type="entry name" value="ModA"/>
    <property type="match status" value="1"/>
</dbReference>
<keyword evidence="2" id="KW-0479">Metal-binding</keyword>
<dbReference type="GO" id="GO:0015689">
    <property type="term" value="P:molybdate ion transport"/>
    <property type="evidence" value="ECO:0007669"/>
    <property type="project" value="InterPro"/>
</dbReference>
<dbReference type="NCBIfam" id="TIGR01256">
    <property type="entry name" value="modA"/>
    <property type="match status" value="1"/>
</dbReference>
<dbReference type="PANTHER" id="PTHR30632:SF14">
    <property type="entry name" value="TUNGSTATE_MOLYBDATE_CHROMATE-BINDING PROTEIN MODA"/>
    <property type="match status" value="1"/>
</dbReference>
<dbReference type="FunFam" id="3.40.190.10:FF:000035">
    <property type="entry name" value="Molybdate ABC transporter substrate-binding protein"/>
    <property type="match status" value="1"/>
</dbReference>
<evidence type="ECO:0000256" key="2">
    <source>
        <dbReference type="ARBA" id="ARBA00022723"/>
    </source>
</evidence>
<dbReference type="InterPro" id="IPR050682">
    <property type="entry name" value="ModA/WtpA"/>
</dbReference>
<dbReference type="GO" id="GO:0046872">
    <property type="term" value="F:metal ion binding"/>
    <property type="evidence" value="ECO:0007669"/>
    <property type="project" value="UniProtKB-KW"/>
</dbReference>